<dbReference type="PANTHER" id="PTHR42708:SF1">
    <property type="entry name" value="GLIDING MOTILITY PROTEIN MGLA"/>
    <property type="match status" value="1"/>
</dbReference>
<accession>A0A1N6Y3A8</accession>
<dbReference type="PANTHER" id="PTHR42708">
    <property type="entry name" value="ATP/GTP-BINDING PROTEIN-RELATED"/>
    <property type="match status" value="1"/>
</dbReference>
<gene>
    <name evidence="2" type="ORF">SAMN05421546_2361</name>
</gene>
<dbReference type="CDD" id="cd00882">
    <property type="entry name" value="Ras_like_GTPase"/>
    <property type="match status" value="1"/>
</dbReference>
<keyword evidence="3" id="KW-1185">Reference proteome</keyword>
<protein>
    <recommendedName>
        <fullName evidence="1">G domain-containing protein</fullName>
    </recommendedName>
</protein>
<name>A0A1N6Y3A8_9GAMM</name>
<dbReference type="STRING" id="1604334.SAMN05421546_2361"/>
<evidence type="ECO:0000313" key="3">
    <source>
        <dbReference type="Proteomes" id="UP000241788"/>
    </source>
</evidence>
<organism evidence="2 3">
    <name type="scientific">Solilutibacter tolerans</name>
    <dbReference type="NCBI Taxonomy" id="1604334"/>
    <lineage>
        <taxon>Bacteria</taxon>
        <taxon>Pseudomonadati</taxon>
        <taxon>Pseudomonadota</taxon>
        <taxon>Gammaproteobacteria</taxon>
        <taxon>Lysobacterales</taxon>
        <taxon>Lysobacteraceae</taxon>
        <taxon>Solilutibacter</taxon>
    </lineage>
</organism>
<dbReference type="InterPro" id="IPR006073">
    <property type="entry name" value="GTP-bd"/>
</dbReference>
<dbReference type="AlphaFoldDB" id="A0A1N6Y3A8"/>
<reference evidence="3" key="1">
    <citation type="submission" date="2017-01" db="EMBL/GenBank/DDBJ databases">
        <authorList>
            <person name="Varghese N."/>
            <person name="Submissions S."/>
        </authorList>
    </citation>
    <scope>NUCLEOTIDE SEQUENCE [LARGE SCALE GENOMIC DNA]</scope>
    <source>
        <strain evidence="3">UM1</strain>
    </source>
</reference>
<dbReference type="Gene3D" id="3.40.50.300">
    <property type="entry name" value="P-loop containing nucleotide triphosphate hydrolases"/>
    <property type="match status" value="1"/>
</dbReference>
<dbReference type="Pfam" id="PF01926">
    <property type="entry name" value="MMR_HSR1"/>
    <property type="match status" value="1"/>
</dbReference>
<dbReference type="RefSeq" id="WP_076588592.1">
    <property type="nucleotide sequence ID" value="NZ_FTLW01000006.1"/>
</dbReference>
<dbReference type="EMBL" id="FTLW01000006">
    <property type="protein sequence ID" value="SIR09014.1"/>
    <property type="molecule type" value="Genomic_DNA"/>
</dbReference>
<dbReference type="GO" id="GO:0005525">
    <property type="term" value="F:GTP binding"/>
    <property type="evidence" value="ECO:0007669"/>
    <property type="project" value="InterPro"/>
</dbReference>
<sequence length="183" mass="20114">MNEDRDLKIVFVGPPDAGKSTAIKSLSDLPPVSTDVPASDESRLTTVAMDFGEMMLEGGGVVRLYGVPGQGRFEFIWPMISDGAIGALFFLDARHPAPLQELDGYLESFADTLRSTTCLLVVTHIDQATHEYSTQRFAKHVRDRGHLMPVIEIDPRQRRDVLYALNLLLEMLGTTETGASHAA</sequence>
<dbReference type="Proteomes" id="UP000241788">
    <property type="component" value="Unassembled WGS sequence"/>
</dbReference>
<proteinExistence type="predicted"/>
<dbReference type="InterPro" id="IPR027417">
    <property type="entry name" value="P-loop_NTPase"/>
</dbReference>
<evidence type="ECO:0000313" key="2">
    <source>
        <dbReference type="EMBL" id="SIR09014.1"/>
    </source>
</evidence>
<evidence type="ECO:0000259" key="1">
    <source>
        <dbReference type="Pfam" id="PF01926"/>
    </source>
</evidence>
<dbReference type="InterPro" id="IPR052705">
    <property type="entry name" value="Gliding_Motility_GTPase"/>
</dbReference>
<dbReference type="SUPFAM" id="SSF52540">
    <property type="entry name" value="P-loop containing nucleoside triphosphate hydrolases"/>
    <property type="match status" value="1"/>
</dbReference>
<feature type="domain" description="G" evidence="1">
    <location>
        <begin position="8"/>
        <end position="123"/>
    </location>
</feature>